<proteinExistence type="predicted"/>
<evidence type="ECO:0000313" key="4">
    <source>
        <dbReference type="Proteomes" id="UP000001449"/>
    </source>
</evidence>
<dbReference type="InterPro" id="IPR050693">
    <property type="entry name" value="Hsp70_NEF-Inhibitors"/>
</dbReference>
<reference evidence="3 4" key="1">
    <citation type="journal article" date="2004" name="Science">
        <title>The genome of the diatom Thalassiosira pseudonana: ecology, evolution, and metabolism.</title>
        <authorList>
            <person name="Armbrust E.V."/>
            <person name="Berges J.A."/>
            <person name="Bowler C."/>
            <person name="Green B.R."/>
            <person name="Martinez D."/>
            <person name="Putnam N.H."/>
            <person name="Zhou S."/>
            <person name="Allen A.E."/>
            <person name="Apt K.E."/>
            <person name="Bechner M."/>
            <person name="Brzezinski M.A."/>
            <person name="Chaal B.K."/>
            <person name="Chiovitti A."/>
            <person name="Davis A.K."/>
            <person name="Demarest M.S."/>
            <person name="Detter J.C."/>
            <person name="Glavina T."/>
            <person name="Goodstein D."/>
            <person name="Hadi M.Z."/>
            <person name="Hellsten U."/>
            <person name="Hildebrand M."/>
            <person name="Jenkins B.D."/>
            <person name="Jurka J."/>
            <person name="Kapitonov V.V."/>
            <person name="Kroger N."/>
            <person name="Lau W.W."/>
            <person name="Lane T.W."/>
            <person name="Larimer F.W."/>
            <person name="Lippmeier J.C."/>
            <person name="Lucas S."/>
            <person name="Medina M."/>
            <person name="Montsant A."/>
            <person name="Obornik M."/>
            <person name="Parker M.S."/>
            <person name="Palenik B."/>
            <person name="Pazour G.J."/>
            <person name="Richardson P.M."/>
            <person name="Rynearson T.A."/>
            <person name="Saito M.A."/>
            <person name="Schwartz D.C."/>
            <person name="Thamatrakoln K."/>
            <person name="Valentin K."/>
            <person name="Vardi A."/>
            <person name="Wilkerson F.P."/>
            <person name="Rokhsar D.S."/>
        </authorList>
    </citation>
    <scope>NUCLEOTIDE SEQUENCE [LARGE SCALE GENOMIC DNA]</scope>
    <source>
        <strain evidence="3 4">CCMP1335</strain>
    </source>
</reference>
<dbReference type="Gene3D" id="1.25.10.10">
    <property type="entry name" value="Leucine-rich Repeat Variant"/>
    <property type="match status" value="1"/>
</dbReference>
<evidence type="ECO:0000256" key="2">
    <source>
        <dbReference type="SAM" id="SignalP"/>
    </source>
</evidence>
<feature type="chain" id="PRO_5002869376" description="Nucleotide exchange factor SIL1" evidence="2">
    <location>
        <begin position="37"/>
        <end position="685"/>
    </location>
</feature>
<name>B8CEM4_THAPS</name>
<dbReference type="KEGG" id="tps:THAPSDRAFT_25599"/>
<dbReference type="PaxDb" id="35128-Thaps25599"/>
<dbReference type="AlphaFoldDB" id="B8CEM4"/>
<dbReference type="InParanoid" id="B8CEM4"/>
<reference evidence="3 4" key="2">
    <citation type="journal article" date="2008" name="Nature">
        <title>The Phaeodactylum genome reveals the evolutionary history of diatom genomes.</title>
        <authorList>
            <person name="Bowler C."/>
            <person name="Allen A.E."/>
            <person name="Badger J.H."/>
            <person name="Grimwood J."/>
            <person name="Jabbari K."/>
            <person name="Kuo A."/>
            <person name="Maheswari U."/>
            <person name="Martens C."/>
            <person name="Maumus F."/>
            <person name="Otillar R.P."/>
            <person name="Rayko E."/>
            <person name="Salamov A."/>
            <person name="Vandepoele K."/>
            <person name="Beszteri B."/>
            <person name="Gruber A."/>
            <person name="Heijde M."/>
            <person name="Katinka M."/>
            <person name="Mock T."/>
            <person name="Valentin K."/>
            <person name="Verret F."/>
            <person name="Berges J.A."/>
            <person name="Brownlee C."/>
            <person name="Cadoret J.P."/>
            <person name="Chiovitti A."/>
            <person name="Choi C.J."/>
            <person name="Coesel S."/>
            <person name="De Martino A."/>
            <person name="Detter J.C."/>
            <person name="Durkin C."/>
            <person name="Falciatore A."/>
            <person name="Fournet J."/>
            <person name="Haruta M."/>
            <person name="Huysman M.J."/>
            <person name="Jenkins B.D."/>
            <person name="Jiroutova K."/>
            <person name="Jorgensen R.E."/>
            <person name="Joubert Y."/>
            <person name="Kaplan A."/>
            <person name="Kroger N."/>
            <person name="Kroth P.G."/>
            <person name="La Roche J."/>
            <person name="Lindquist E."/>
            <person name="Lommer M."/>
            <person name="Martin-Jezequel V."/>
            <person name="Lopez P.J."/>
            <person name="Lucas S."/>
            <person name="Mangogna M."/>
            <person name="McGinnis K."/>
            <person name="Medlin L.K."/>
            <person name="Montsant A."/>
            <person name="Oudot-Le Secq M.P."/>
            <person name="Napoli C."/>
            <person name="Obornik M."/>
            <person name="Parker M.S."/>
            <person name="Petit J.L."/>
            <person name="Porcel B.M."/>
            <person name="Poulsen N."/>
            <person name="Robison M."/>
            <person name="Rychlewski L."/>
            <person name="Rynearson T.A."/>
            <person name="Schmutz J."/>
            <person name="Shapiro H."/>
            <person name="Siaut M."/>
            <person name="Stanley M."/>
            <person name="Sussman M.R."/>
            <person name="Taylor A.R."/>
            <person name="Vardi A."/>
            <person name="von Dassow P."/>
            <person name="Vyverman W."/>
            <person name="Willis A."/>
            <person name="Wyrwicz L.S."/>
            <person name="Rokhsar D.S."/>
            <person name="Weissenbach J."/>
            <person name="Armbrust E.V."/>
            <person name="Green B.R."/>
            <person name="Van de Peer Y."/>
            <person name="Grigoriev I.V."/>
        </authorList>
    </citation>
    <scope>NUCLEOTIDE SEQUENCE [LARGE SCALE GENOMIC DNA]</scope>
    <source>
        <strain evidence="3 4">CCMP1335</strain>
    </source>
</reference>
<dbReference type="SUPFAM" id="SSF48371">
    <property type="entry name" value="ARM repeat"/>
    <property type="match status" value="1"/>
</dbReference>
<dbReference type="GO" id="GO:0005783">
    <property type="term" value="C:endoplasmic reticulum"/>
    <property type="evidence" value="ECO:0000318"/>
    <property type="project" value="GO_Central"/>
</dbReference>
<dbReference type="InterPro" id="IPR011989">
    <property type="entry name" value="ARM-like"/>
</dbReference>
<evidence type="ECO:0000256" key="1">
    <source>
        <dbReference type="SAM" id="MobiDB-lite"/>
    </source>
</evidence>
<dbReference type="EMBL" id="CM000652">
    <property type="protein sequence ID" value="EED87927.1"/>
    <property type="molecule type" value="Genomic_DNA"/>
</dbReference>
<dbReference type="PANTHER" id="PTHR19316">
    <property type="entry name" value="PROTEIN FOLDING REGULATOR"/>
    <property type="match status" value="1"/>
</dbReference>
<evidence type="ECO:0008006" key="5">
    <source>
        <dbReference type="Google" id="ProtNLM"/>
    </source>
</evidence>
<feature type="compositionally biased region" description="Polar residues" evidence="1">
    <location>
        <begin position="197"/>
        <end position="208"/>
    </location>
</feature>
<dbReference type="HOGENOM" id="CLU_402021_0_0_1"/>
<dbReference type="RefSeq" id="XP_002294567.1">
    <property type="nucleotide sequence ID" value="XM_002294531.1"/>
</dbReference>
<dbReference type="eggNOG" id="ENOG502SNGX">
    <property type="taxonomic scope" value="Eukaryota"/>
</dbReference>
<dbReference type="STRING" id="35128.B8CEM4"/>
<keyword evidence="2" id="KW-0732">Signal</keyword>
<evidence type="ECO:0000313" key="3">
    <source>
        <dbReference type="EMBL" id="EED87927.1"/>
    </source>
</evidence>
<keyword evidence="4" id="KW-1185">Reference proteome</keyword>
<accession>B8CEM4</accession>
<gene>
    <name evidence="3" type="ORF">THAPSDRAFT_25599</name>
</gene>
<dbReference type="GeneID" id="7443335"/>
<feature type="region of interest" description="Disordered" evidence="1">
    <location>
        <begin position="188"/>
        <end position="209"/>
    </location>
</feature>
<dbReference type="PANTHER" id="PTHR19316:SF18">
    <property type="entry name" value="HSP70-BINDING PROTEIN 1"/>
    <property type="match status" value="1"/>
</dbReference>
<organism evidence="3 4">
    <name type="scientific">Thalassiosira pseudonana</name>
    <name type="common">Marine diatom</name>
    <name type="synonym">Cyclotella nana</name>
    <dbReference type="NCBI Taxonomy" id="35128"/>
    <lineage>
        <taxon>Eukaryota</taxon>
        <taxon>Sar</taxon>
        <taxon>Stramenopiles</taxon>
        <taxon>Ochrophyta</taxon>
        <taxon>Bacillariophyta</taxon>
        <taxon>Coscinodiscophyceae</taxon>
        <taxon>Thalassiosirophycidae</taxon>
        <taxon>Thalassiosirales</taxon>
        <taxon>Thalassiosiraceae</taxon>
        <taxon>Thalassiosira</taxon>
    </lineage>
</organism>
<protein>
    <recommendedName>
        <fullName evidence="5">Nucleotide exchange factor SIL1</fullName>
    </recommendedName>
</protein>
<feature type="signal peptide" evidence="2">
    <location>
        <begin position="1"/>
        <end position="36"/>
    </location>
</feature>
<dbReference type="GO" id="GO:0000774">
    <property type="term" value="F:adenyl-nucleotide exchange factor activity"/>
    <property type="evidence" value="ECO:0000318"/>
    <property type="project" value="GO_Central"/>
</dbReference>
<dbReference type="Proteomes" id="UP000001449">
    <property type="component" value="Chromosome 20"/>
</dbReference>
<dbReference type="InterPro" id="IPR016024">
    <property type="entry name" value="ARM-type_fold"/>
</dbReference>
<sequence>MNHHTNARRRRRMAPPLSSPSFTLLSTLLLINTLLSDVYDHTSTTALLLLPTASAKEIVATNEWQLLTENDTIPGGLHVKMDLSTGEKWVKIASDDEEGEEEIQGVVHDPSIADGGGVNEKKSNNIKVLQGGGGGGGGGANIQVQGGDNDVVQIHNTDIKRKKIVSATMDASGALTILPNDDVPKVAKEGSAKEDATNNQNDGATNNKETFEPVRDYNMMHRVMSQLPPEELQRYGGLPELPSTTTTNTTNIIQLTAEERKAFETKMERLWKQRQEELMQFQQNHVANLPRVIKERIGVLREYVEDGSGRRRELLEKLRLRQLKNEQIEEDGADEEDNAEVNLANDIVSALKDLEFQLSDVDMARDFHTLGGWPYLVMLLDDRVHQVAGDDAHSEALVYEIQTLAAMTIGTAVGNLEEFRTWALEDISTALNVILRDGNDPVVKSSPTSALSLLTQSFEQELNLHSQQMGHMSMAVDDNSNKARATYKLRAIYALGSLLRGNPMAQQQFVSNNFPDVLVRNVLGTLSNVRGDHVSKMDYKFASRVLALGEDIVMDVLLHQEDYTVQNEGVVNANQLVASFTTEPWCELSLRMLAPPIDLVGESQGRSMKERALSAVRALGPACREQQCANDDGSNECQDELMWGIQEVKSLRSEWNREGNGDGLDSVYRKELLDLVDGVLDVLQQ</sequence>